<evidence type="ECO:0000259" key="9">
    <source>
        <dbReference type="PROSITE" id="PS51194"/>
    </source>
</evidence>
<dbReference type="OrthoDB" id="10256233at2759"/>
<feature type="compositionally biased region" description="Low complexity" evidence="7">
    <location>
        <begin position="519"/>
        <end position="532"/>
    </location>
</feature>
<dbReference type="InterPro" id="IPR027417">
    <property type="entry name" value="P-loop_NTPase"/>
</dbReference>
<feature type="domain" description="Helicase C-terminal" evidence="9">
    <location>
        <begin position="433"/>
        <end position="614"/>
    </location>
</feature>
<dbReference type="EMBL" id="KV427613">
    <property type="protein sequence ID" value="KZT08869.1"/>
    <property type="molecule type" value="Genomic_DNA"/>
</dbReference>
<feature type="compositionally biased region" description="Basic and acidic residues" evidence="7">
    <location>
        <begin position="26"/>
        <end position="51"/>
    </location>
</feature>
<dbReference type="GO" id="GO:0016787">
    <property type="term" value="F:hydrolase activity"/>
    <property type="evidence" value="ECO:0007669"/>
    <property type="project" value="UniProtKB-KW"/>
</dbReference>
<keyword evidence="2" id="KW-0547">Nucleotide-binding</keyword>
<evidence type="ECO:0000313" key="11">
    <source>
        <dbReference type="Proteomes" id="UP000076871"/>
    </source>
</evidence>
<dbReference type="GeneID" id="63821114"/>
<dbReference type="PROSITE" id="PS51194">
    <property type="entry name" value="HELICASE_CTER"/>
    <property type="match status" value="1"/>
</dbReference>
<keyword evidence="4" id="KW-0347">Helicase</keyword>
<evidence type="ECO:0000256" key="4">
    <source>
        <dbReference type="ARBA" id="ARBA00022806"/>
    </source>
</evidence>
<comment type="catalytic activity">
    <reaction evidence="6">
        <text>ATP + H2O = ADP + phosphate + H(+)</text>
        <dbReference type="Rhea" id="RHEA:13065"/>
        <dbReference type="ChEBI" id="CHEBI:15377"/>
        <dbReference type="ChEBI" id="CHEBI:15378"/>
        <dbReference type="ChEBI" id="CHEBI:30616"/>
        <dbReference type="ChEBI" id="CHEBI:43474"/>
        <dbReference type="ChEBI" id="CHEBI:456216"/>
        <dbReference type="EC" id="3.6.4.13"/>
    </reaction>
</comment>
<dbReference type="SMART" id="SM00487">
    <property type="entry name" value="DEXDc"/>
    <property type="match status" value="1"/>
</dbReference>
<dbReference type="InterPro" id="IPR001650">
    <property type="entry name" value="Helicase_C-like"/>
</dbReference>
<organism evidence="10 11">
    <name type="scientific">Laetiporus sulphureus 93-53</name>
    <dbReference type="NCBI Taxonomy" id="1314785"/>
    <lineage>
        <taxon>Eukaryota</taxon>
        <taxon>Fungi</taxon>
        <taxon>Dikarya</taxon>
        <taxon>Basidiomycota</taxon>
        <taxon>Agaricomycotina</taxon>
        <taxon>Agaricomycetes</taxon>
        <taxon>Polyporales</taxon>
        <taxon>Laetiporus</taxon>
    </lineage>
</organism>
<feature type="compositionally biased region" description="Polar residues" evidence="7">
    <location>
        <begin position="8"/>
        <end position="17"/>
    </location>
</feature>
<evidence type="ECO:0000256" key="2">
    <source>
        <dbReference type="ARBA" id="ARBA00022741"/>
    </source>
</evidence>
<evidence type="ECO:0000256" key="7">
    <source>
        <dbReference type="SAM" id="MobiDB-lite"/>
    </source>
</evidence>
<evidence type="ECO:0000259" key="8">
    <source>
        <dbReference type="PROSITE" id="PS51192"/>
    </source>
</evidence>
<feature type="domain" description="Helicase ATP-binding" evidence="8">
    <location>
        <begin position="140"/>
        <end position="406"/>
    </location>
</feature>
<dbReference type="GO" id="GO:0003676">
    <property type="term" value="F:nucleic acid binding"/>
    <property type="evidence" value="ECO:0007669"/>
    <property type="project" value="InterPro"/>
</dbReference>
<name>A0A165FEZ2_9APHY</name>
<keyword evidence="3 10" id="KW-0378">Hydrolase</keyword>
<dbReference type="Pfam" id="PF00271">
    <property type="entry name" value="Helicase_C"/>
    <property type="match status" value="1"/>
</dbReference>
<dbReference type="InterPro" id="IPR014001">
    <property type="entry name" value="Helicase_ATP-bd"/>
</dbReference>
<dbReference type="RefSeq" id="XP_040766609.1">
    <property type="nucleotide sequence ID" value="XM_040904084.1"/>
</dbReference>
<gene>
    <name evidence="10" type="ORF">LAESUDRAFT_647998</name>
</gene>
<protein>
    <recommendedName>
        <fullName evidence="1">RNA helicase</fullName>
        <ecNumber evidence="1">3.6.4.13</ecNumber>
    </recommendedName>
</protein>
<evidence type="ECO:0000313" key="10">
    <source>
        <dbReference type="EMBL" id="KZT08869.1"/>
    </source>
</evidence>
<dbReference type="Proteomes" id="UP000076871">
    <property type="component" value="Unassembled WGS sequence"/>
</dbReference>
<dbReference type="GO" id="GO:0005524">
    <property type="term" value="F:ATP binding"/>
    <property type="evidence" value="ECO:0007669"/>
    <property type="project" value="UniProtKB-KW"/>
</dbReference>
<dbReference type="Gene3D" id="3.40.50.300">
    <property type="entry name" value="P-loop containing nucleotide triphosphate hydrolases"/>
    <property type="match status" value="2"/>
</dbReference>
<feature type="region of interest" description="Disordered" evidence="7">
    <location>
        <begin position="1"/>
        <end position="63"/>
    </location>
</feature>
<feature type="compositionally biased region" description="Basic and acidic residues" evidence="7">
    <location>
        <begin position="509"/>
        <end position="518"/>
    </location>
</feature>
<dbReference type="SMART" id="SM00490">
    <property type="entry name" value="HELICc"/>
    <property type="match status" value="1"/>
</dbReference>
<dbReference type="SUPFAM" id="SSF52540">
    <property type="entry name" value="P-loop containing nucleoside triphosphate hydrolases"/>
    <property type="match status" value="1"/>
</dbReference>
<dbReference type="PROSITE" id="PS51192">
    <property type="entry name" value="HELICASE_ATP_BIND_1"/>
    <property type="match status" value="1"/>
</dbReference>
<dbReference type="Pfam" id="PF00270">
    <property type="entry name" value="DEAD"/>
    <property type="match status" value="1"/>
</dbReference>
<dbReference type="STRING" id="1314785.A0A165FEZ2"/>
<evidence type="ECO:0000256" key="6">
    <source>
        <dbReference type="ARBA" id="ARBA00047984"/>
    </source>
</evidence>
<dbReference type="InParanoid" id="A0A165FEZ2"/>
<dbReference type="InterPro" id="IPR011545">
    <property type="entry name" value="DEAD/DEAH_box_helicase_dom"/>
</dbReference>
<reference evidence="10 11" key="1">
    <citation type="journal article" date="2016" name="Mol. Biol. Evol.">
        <title>Comparative Genomics of Early-Diverging Mushroom-Forming Fungi Provides Insights into the Origins of Lignocellulose Decay Capabilities.</title>
        <authorList>
            <person name="Nagy L.G."/>
            <person name="Riley R."/>
            <person name="Tritt A."/>
            <person name="Adam C."/>
            <person name="Daum C."/>
            <person name="Floudas D."/>
            <person name="Sun H."/>
            <person name="Yadav J.S."/>
            <person name="Pangilinan J."/>
            <person name="Larsson K.H."/>
            <person name="Matsuura K."/>
            <person name="Barry K."/>
            <person name="Labutti K."/>
            <person name="Kuo R."/>
            <person name="Ohm R.A."/>
            <person name="Bhattacharya S.S."/>
            <person name="Shirouzu T."/>
            <person name="Yoshinaga Y."/>
            <person name="Martin F.M."/>
            <person name="Grigoriev I.V."/>
            <person name="Hibbett D.S."/>
        </authorList>
    </citation>
    <scope>NUCLEOTIDE SEQUENCE [LARGE SCALE GENOMIC DNA]</scope>
    <source>
        <strain evidence="10 11">93-53</strain>
    </source>
</reference>
<evidence type="ECO:0000256" key="3">
    <source>
        <dbReference type="ARBA" id="ARBA00022801"/>
    </source>
</evidence>
<feature type="compositionally biased region" description="Low complexity" evidence="7">
    <location>
        <begin position="52"/>
        <end position="62"/>
    </location>
</feature>
<evidence type="ECO:0000256" key="5">
    <source>
        <dbReference type="ARBA" id="ARBA00022840"/>
    </source>
</evidence>
<feature type="region of interest" description="Disordered" evidence="7">
    <location>
        <begin position="509"/>
        <end position="535"/>
    </location>
</feature>
<dbReference type="GO" id="GO:0003724">
    <property type="term" value="F:RNA helicase activity"/>
    <property type="evidence" value="ECO:0007669"/>
    <property type="project" value="UniProtKB-EC"/>
</dbReference>
<accession>A0A165FEZ2</accession>
<keyword evidence="5" id="KW-0067">ATP-binding</keyword>
<sequence>MALRSSKSHAATGTGQRKPSARPFSSKRELHAGHTVSEFDHEHSRDAERADSGSSSTSKKPSVYNPLVDELDVSARAETLRALPREFTAPPLMEGLLTSVTDFLGPEARPTDIQSLSLKHLFPRPLPGYPSNVNAWGAPTKNKSEYLQCLLASETGSGKSIAYLLPMLQDLKLTELRTDTPRPQNSGCPLNPRALVLAPTHELSRQLSSFAKALLHHIKLRVLCASKSNTPSTPSRNVSSAKMAKEMDELIKGSSAGKVEEKHAAEDHAVDIVVGTPSKILEMVKGRGWDHQVTLEQEPNVWEGEGKRRLSTVGKPEMSLESIEWVVIDEADVLFGQYPDFQADTKSILSSISEARKQPLDFPSVPATPSSPAPLNYPFNLLLSTATIPSALAWHLDSYHPSLIRLASPNLHRLPSTLRTEYVGWTGGNRNVDIEKRLRNVWAQDVPKRRNRKVQFSKVLVFCNKSTRVEELGQYLTEKGIPNVALTSTSETRKWGSNHHLDGFLRKHGHTAKDEKLASEPSLEQSSSSDAPAYTQQPHVMITTSLLSRGLDFAPEIKHVFIVDEPRNMVDFLHRAGRSGRAGELGKVVVFGKTEGRGSNRTKIMRKRVGALLA</sequence>
<keyword evidence="11" id="KW-1185">Reference proteome</keyword>
<dbReference type="EC" id="3.6.4.13" evidence="1"/>
<dbReference type="AlphaFoldDB" id="A0A165FEZ2"/>
<dbReference type="PANTHER" id="PTHR47960">
    <property type="entry name" value="DEAD-BOX ATP-DEPENDENT RNA HELICASE 50"/>
    <property type="match status" value="1"/>
</dbReference>
<proteinExistence type="predicted"/>
<evidence type="ECO:0000256" key="1">
    <source>
        <dbReference type="ARBA" id="ARBA00012552"/>
    </source>
</evidence>